<evidence type="ECO:0000256" key="2">
    <source>
        <dbReference type="SAM" id="Phobius"/>
    </source>
</evidence>
<evidence type="ECO:0000313" key="4">
    <source>
        <dbReference type="Proteomes" id="UP000005038"/>
    </source>
</evidence>
<feature type="region of interest" description="Disordered" evidence="1">
    <location>
        <begin position="205"/>
        <end position="254"/>
    </location>
</feature>
<evidence type="ECO:0000313" key="3">
    <source>
        <dbReference type="EMBL" id="GAB32937.1"/>
    </source>
</evidence>
<sequence>MRRYERERAAALRAGPAAGDGRLARWAAWAAFRLDRPPRTPGTTRHHPPHPLRRRRDADRGPDRDLRPGQIKFAVASVAVLVAAWFWAVGGALVAVAAVMAWWVLVPRVGPIRTRRLTLAGWAALTIAGVAWAGMVRAGVAATTPVRVGPLGGVPALTSAFVPVAVLAWAGIGLWVAAWLCRHALGWTPDMIADATTSGGRAVAVAADPTPPAASPQPGGDPFAFLDYDDPPPADAEKSSTTTETDDGTHDDRY</sequence>
<comment type="caution">
    <text evidence="3">The sequence shown here is derived from an EMBL/GenBank/DDBJ whole genome shotgun (WGS) entry which is preliminary data.</text>
</comment>
<feature type="transmembrane region" description="Helical" evidence="2">
    <location>
        <begin position="73"/>
        <end position="105"/>
    </location>
</feature>
<organism evidence="3 4">
    <name type="scientific">Gordonia otitidis (strain DSM 44809 / CCUG 52243 / JCM 12355 / NBRC 100426 / IFM 10032)</name>
    <dbReference type="NCBI Taxonomy" id="1108044"/>
    <lineage>
        <taxon>Bacteria</taxon>
        <taxon>Bacillati</taxon>
        <taxon>Actinomycetota</taxon>
        <taxon>Actinomycetes</taxon>
        <taxon>Mycobacteriales</taxon>
        <taxon>Gordoniaceae</taxon>
        <taxon>Gordonia</taxon>
    </lineage>
</organism>
<accession>H5THH9</accession>
<name>H5THH9_GORO1</name>
<dbReference type="Proteomes" id="UP000005038">
    <property type="component" value="Unassembled WGS sequence"/>
</dbReference>
<proteinExistence type="predicted"/>
<feature type="region of interest" description="Disordered" evidence="1">
    <location>
        <begin position="35"/>
        <end position="63"/>
    </location>
</feature>
<dbReference type="EMBL" id="BAFB01000034">
    <property type="protein sequence ID" value="GAB32937.1"/>
    <property type="molecule type" value="Genomic_DNA"/>
</dbReference>
<keyword evidence="4" id="KW-1185">Reference proteome</keyword>
<keyword evidence="2" id="KW-0472">Membrane</keyword>
<feature type="transmembrane region" description="Helical" evidence="2">
    <location>
        <begin position="117"/>
        <end position="140"/>
    </location>
</feature>
<feature type="compositionally biased region" description="Basic residues" evidence="1">
    <location>
        <begin position="44"/>
        <end position="55"/>
    </location>
</feature>
<feature type="transmembrane region" description="Helical" evidence="2">
    <location>
        <begin position="160"/>
        <end position="181"/>
    </location>
</feature>
<dbReference type="STRING" id="1108044.GOOTI_034_00040"/>
<keyword evidence="2" id="KW-1133">Transmembrane helix</keyword>
<dbReference type="AlphaFoldDB" id="H5THH9"/>
<keyword evidence="2" id="KW-0812">Transmembrane</keyword>
<gene>
    <name evidence="3" type="ORF">GOOTI_034_00040</name>
</gene>
<evidence type="ECO:0000256" key="1">
    <source>
        <dbReference type="SAM" id="MobiDB-lite"/>
    </source>
</evidence>
<reference evidence="3" key="1">
    <citation type="submission" date="2012-02" db="EMBL/GenBank/DDBJ databases">
        <title>Whole genome shotgun sequence of Gordonia otitidis NBRC 100426.</title>
        <authorList>
            <person name="Yoshida I."/>
            <person name="Hosoyama A."/>
            <person name="Tsuchikane K."/>
            <person name="Katsumata H."/>
            <person name="Yamazaki S."/>
            <person name="Fujita N."/>
        </authorList>
    </citation>
    <scope>NUCLEOTIDE SEQUENCE [LARGE SCALE GENOMIC DNA]</scope>
    <source>
        <strain evidence="3">NBRC 100426</strain>
    </source>
</reference>
<protein>
    <submittedName>
        <fullName evidence="3">Uncharacterized protein</fullName>
    </submittedName>
</protein>